<sequence>MTRSTSPQRTRKRTATATTNTHSSRSRSGQRRSSQRSSTSLLTPTLLAWYGVLLFVLAVFPLLFMALEDAQWVSPSPSLTSPVSIGVMLVHMVCVSVAVVYIGAHVSAAREGERQRALQLLRKHGRDGRRDMEAALAELEREVIGRSDALRIPLVASCGLFGLFLAIRYLPPQVVTWVVGSYLTVAGLASVANVLAPLYEVFGVRDDLLASLSSERNGEVDAAEPGRPSASPTPWLSRRFRLFHGSVVVQARDLLSMAVAVPLMVWYFRAPASHAFVLNNVFAASLGVTGIELLALGDFKSAVLLLLGLFAYDIFWVFGSESVFGDNVMVSVARGISGPFKFVFPRPRTRPDRPREFSMLGLGDLVIPGVFVALMLRFDNRHTPTRSAPPHKPYFRVAIIAYAAGMVLTFGVMAWSGVAQPALLYLVPLCLASPIALAICRGDWRSLWRYEEVEEEEKESGSKAPKRSIRTKAE</sequence>
<feature type="transmembrane region" description="Helical" evidence="8">
    <location>
        <begin position="274"/>
        <end position="295"/>
    </location>
</feature>
<keyword evidence="3 8" id="KW-0812">Transmembrane</keyword>
<feature type="region of interest" description="Disordered" evidence="7">
    <location>
        <begin position="1"/>
        <end position="37"/>
    </location>
</feature>
<feature type="transmembrane region" description="Helical" evidence="8">
    <location>
        <begin position="422"/>
        <end position="440"/>
    </location>
</feature>
<feature type="transmembrane region" description="Helical" evidence="8">
    <location>
        <begin position="357"/>
        <end position="376"/>
    </location>
</feature>
<evidence type="ECO:0000256" key="1">
    <source>
        <dbReference type="ARBA" id="ARBA00004127"/>
    </source>
</evidence>
<organism evidence="9 10">
    <name type="scientific">Cyanidium caldarium</name>
    <name type="common">Red alga</name>
    <dbReference type="NCBI Taxonomy" id="2771"/>
    <lineage>
        <taxon>Eukaryota</taxon>
        <taxon>Rhodophyta</taxon>
        <taxon>Bangiophyceae</taxon>
        <taxon>Cyanidiales</taxon>
        <taxon>Cyanidiaceae</taxon>
        <taxon>Cyanidium</taxon>
    </lineage>
</organism>
<evidence type="ECO:0000256" key="8">
    <source>
        <dbReference type="SAM" id="Phobius"/>
    </source>
</evidence>
<proteinExistence type="inferred from homology"/>
<keyword evidence="5 8" id="KW-1133">Transmembrane helix</keyword>
<keyword evidence="10" id="KW-1185">Reference proteome</keyword>
<feature type="transmembrane region" description="Helical" evidence="8">
    <location>
        <begin position="397"/>
        <end position="416"/>
    </location>
</feature>
<evidence type="ECO:0008006" key="11">
    <source>
        <dbReference type="Google" id="ProtNLM"/>
    </source>
</evidence>
<feature type="transmembrane region" description="Helical" evidence="8">
    <location>
        <begin position="149"/>
        <end position="169"/>
    </location>
</feature>
<dbReference type="GO" id="GO:0042500">
    <property type="term" value="F:aspartic endopeptidase activity, intramembrane cleaving"/>
    <property type="evidence" value="ECO:0007669"/>
    <property type="project" value="InterPro"/>
</dbReference>
<comment type="subcellular location">
    <subcellularLocation>
        <location evidence="1">Endomembrane system</location>
        <topology evidence="1">Multi-pass membrane protein</topology>
    </subcellularLocation>
</comment>
<comment type="similarity">
    <text evidence="2">Belongs to the peptidase A22B family.</text>
</comment>
<evidence type="ECO:0000256" key="6">
    <source>
        <dbReference type="ARBA" id="ARBA00023136"/>
    </source>
</evidence>
<dbReference type="AlphaFoldDB" id="A0AAV9IUL1"/>
<dbReference type="GO" id="GO:0006465">
    <property type="term" value="P:signal peptide processing"/>
    <property type="evidence" value="ECO:0007669"/>
    <property type="project" value="TreeGrafter"/>
</dbReference>
<dbReference type="PANTHER" id="PTHR12174:SF73">
    <property type="entry name" value="SIGNAL PEPTIDE PEPTIDASE DOMAIN CONTAINING PROTEIN"/>
    <property type="match status" value="1"/>
</dbReference>
<reference evidence="9 10" key="1">
    <citation type="submission" date="2022-07" db="EMBL/GenBank/DDBJ databases">
        <title>Genome-wide signatures of adaptation to extreme environments.</title>
        <authorList>
            <person name="Cho C.H."/>
            <person name="Yoon H.S."/>
        </authorList>
    </citation>
    <scope>NUCLEOTIDE SEQUENCE [LARGE SCALE GENOMIC DNA]</scope>
    <source>
        <strain evidence="9 10">DBV 063 E5</strain>
    </source>
</reference>
<keyword evidence="6 8" id="KW-0472">Membrane</keyword>
<gene>
    <name evidence="9" type="ORF">CDCA_CDCA06G1989</name>
</gene>
<evidence type="ECO:0000256" key="7">
    <source>
        <dbReference type="SAM" id="MobiDB-lite"/>
    </source>
</evidence>
<feature type="transmembrane region" description="Helical" evidence="8">
    <location>
        <begin position="83"/>
        <end position="104"/>
    </location>
</feature>
<feature type="compositionally biased region" description="Basic residues" evidence="7">
    <location>
        <begin position="24"/>
        <end position="34"/>
    </location>
</feature>
<feature type="region of interest" description="Disordered" evidence="7">
    <location>
        <begin position="454"/>
        <end position="474"/>
    </location>
</feature>
<feature type="transmembrane region" description="Helical" evidence="8">
    <location>
        <begin position="247"/>
        <end position="268"/>
    </location>
</feature>
<dbReference type="SMART" id="SM00730">
    <property type="entry name" value="PSN"/>
    <property type="match status" value="1"/>
</dbReference>
<comment type="caution">
    <text evidence="9">The sequence shown here is derived from an EMBL/GenBank/DDBJ whole genome shotgun (WGS) entry which is preliminary data.</text>
</comment>
<name>A0AAV9IUL1_CYACA</name>
<feature type="transmembrane region" description="Helical" evidence="8">
    <location>
        <begin position="302"/>
        <end position="319"/>
    </location>
</feature>
<dbReference type="Pfam" id="PF04258">
    <property type="entry name" value="Peptidase_A22B"/>
    <property type="match status" value="1"/>
</dbReference>
<evidence type="ECO:0000256" key="5">
    <source>
        <dbReference type="ARBA" id="ARBA00022989"/>
    </source>
</evidence>
<dbReference type="GO" id="GO:0098554">
    <property type="term" value="C:cytoplasmic side of endoplasmic reticulum membrane"/>
    <property type="evidence" value="ECO:0007669"/>
    <property type="project" value="TreeGrafter"/>
</dbReference>
<dbReference type="GO" id="GO:0033619">
    <property type="term" value="P:membrane protein proteolysis"/>
    <property type="evidence" value="ECO:0007669"/>
    <property type="project" value="TreeGrafter"/>
</dbReference>
<keyword evidence="4" id="KW-0378">Hydrolase</keyword>
<feature type="transmembrane region" description="Helical" evidence="8">
    <location>
        <begin position="41"/>
        <end position="63"/>
    </location>
</feature>
<evidence type="ECO:0000256" key="4">
    <source>
        <dbReference type="ARBA" id="ARBA00022801"/>
    </source>
</evidence>
<dbReference type="EMBL" id="JANCYW010000006">
    <property type="protein sequence ID" value="KAK4535964.1"/>
    <property type="molecule type" value="Genomic_DNA"/>
</dbReference>
<dbReference type="InterPro" id="IPR007369">
    <property type="entry name" value="Peptidase_A22B_SPP"/>
</dbReference>
<evidence type="ECO:0000256" key="2">
    <source>
        <dbReference type="ARBA" id="ARBA00006859"/>
    </source>
</evidence>
<evidence type="ECO:0000256" key="3">
    <source>
        <dbReference type="ARBA" id="ARBA00022692"/>
    </source>
</evidence>
<feature type="compositionally biased region" description="Basic residues" evidence="7">
    <location>
        <begin position="464"/>
        <end position="474"/>
    </location>
</feature>
<dbReference type="PANTHER" id="PTHR12174">
    <property type="entry name" value="SIGNAL PEPTIDE PEPTIDASE"/>
    <property type="match status" value="1"/>
</dbReference>
<dbReference type="Proteomes" id="UP001301350">
    <property type="component" value="Unassembled WGS sequence"/>
</dbReference>
<dbReference type="InterPro" id="IPR006639">
    <property type="entry name" value="Preselin/SPP"/>
</dbReference>
<evidence type="ECO:0000313" key="9">
    <source>
        <dbReference type="EMBL" id="KAK4535964.1"/>
    </source>
</evidence>
<dbReference type="GO" id="GO:0098553">
    <property type="term" value="C:lumenal side of endoplasmic reticulum membrane"/>
    <property type="evidence" value="ECO:0007669"/>
    <property type="project" value="TreeGrafter"/>
</dbReference>
<evidence type="ECO:0000313" key="10">
    <source>
        <dbReference type="Proteomes" id="UP001301350"/>
    </source>
</evidence>
<protein>
    <recommendedName>
        <fullName evidence="11">Signal peptide peptidase</fullName>
    </recommendedName>
</protein>
<accession>A0AAV9IUL1</accession>
<feature type="transmembrane region" description="Helical" evidence="8">
    <location>
        <begin position="175"/>
        <end position="196"/>
    </location>
</feature>